<keyword evidence="9" id="KW-1185">Reference proteome</keyword>
<evidence type="ECO:0000256" key="1">
    <source>
        <dbReference type="ARBA" id="ARBA00022475"/>
    </source>
</evidence>
<dbReference type="SUPFAM" id="SSF53850">
    <property type="entry name" value="Periplasmic binding protein-like II"/>
    <property type="match status" value="1"/>
</dbReference>
<feature type="chain" id="PRO_5038510629" evidence="7">
    <location>
        <begin position="24"/>
        <end position="567"/>
    </location>
</feature>
<name>A0A1M6P238_9FIRM</name>
<keyword evidence="3" id="KW-0472">Membrane</keyword>
<keyword evidence="1" id="KW-1003">Cell membrane</keyword>
<sequence>MKSKKVRFLLTGILILAMVIGGAGCSKESNGGNVTKDVSGDTPKSETDKDMEEAKTTPLGKYPKTITYTMAKETTAEARMAEGDTYENNGYTRYLLDKLNIQNENVFEANTTTAYKQKVSLAIASGELPDIMIVNDLSTLDQLVENDLIQDLTDVHNNCMSDKIKEIYDSYNGRIWGMVTYDGKIMAIPGTSIEGSNKLLWLRKDWMDKLGLAEPKTLEDVEHILSEFVTKDPGGNGKGKTIGLVGLPTIAGSYGGSYTWDPLFASLFAYPKQWMKNGNGEVYYGSTAPEMKSALGVLSDWYSKGLIDTQFAVREYDDVTSLIVNGTAGAAFGPWWLPRGDSYEMNKEAEWVPYVCPLDKNGELTYYSQNPCSNYIVVRKGFEYPEITAKSLSVIFDYNRYQDSKDNELTKYQTETGVHAMANPLSINVDYNDAVSISHKNLQDALDKKIDPSNLMSFEYGLYETISGYLADPKNATGDQWKTYMARMVGSEAADDSRLKAVDPVFFGTTESMSLKWGILQKLEEEALLKIVVGDKPLDYFDEFVSSWKAQGGEQITKEVTDAVNSK</sequence>
<dbReference type="Proteomes" id="UP000184386">
    <property type="component" value="Unassembled WGS sequence"/>
</dbReference>
<evidence type="ECO:0000256" key="7">
    <source>
        <dbReference type="SAM" id="SignalP"/>
    </source>
</evidence>
<dbReference type="InterPro" id="IPR006059">
    <property type="entry name" value="SBP"/>
</dbReference>
<evidence type="ECO:0000313" key="9">
    <source>
        <dbReference type="Proteomes" id="UP000184386"/>
    </source>
</evidence>
<evidence type="ECO:0000256" key="4">
    <source>
        <dbReference type="ARBA" id="ARBA00023139"/>
    </source>
</evidence>
<dbReference type="STRING" id="1121322.SAMN02745136_01558"/>
<dbReference type="PANTHER" id="PTHR43649:SF33">
    <property type="entry name" value="POLYGALACTURONAN_RHAMNOGALACTURONAN-BINDING PROTEIN YTCQ"/>
    <property type="match status" value="1"/>
</dbReference>
<proteinExistence type="predicted"/>
<dbReference type="RefSeq" id="WP_170866611.1">
    <property type="nucleotide sequence ID" value="NZ_FRAC01000008.1"/>
</dbReference>
<dbReference type="PROSITE" id="PS51257">
    <property type="entry name" value="PROKAR_LIPOPROTEIN"/>
    <property type="match status" value="1"/>
</dbReference>
<feature type="compositionally biased region" description="Basic and acidic residues" evidence="6">
    <location>
        <begin position="43"/>
        <end position="55"/>
    </location>
</feature>
<evidence type="ECO:0000256" key="5">
    <source>
        <dbReference type="ARBA" id="ARBA00023288"/>
    </source>
</evidence>
<keyword evidence="4" id="KW-0564">Palmitate</keyword>
<dbReference type="Pfam" id="PF01547">
    <property type="entry name" value="SBP_bac_1"/>
    <property type="match status" value="1"/>
</dbReference>
<organism evidence="8 9">
    <name type="scientific">Anaerocolumna jejuensis DSM 15929</name>
    <dbReference type="NCBI Taxonomy" id="1121322"/>
    <lineage>
        <taxon>Bacteria</taxon>
        <taxon>Bacillati</taxon>
        <taxon>Bacillota</taxon>
        <taxon>Clostridia</taxon>
        <taxon>Lachnospirales</taxon>
        <taxon>Lachnospiraceae</taxon>
        <taxon>Anaerocolumna</taxon>
    </lineage>
</organism>
<evidence type="ECO:0000256" key="6">
    <source>
        <dbReference type="SAM" id="MobiDB-lite"/>
    </source>
</evidence>
<accession>A0A1M6P238</accession>
<protein>
    <submittedName>
        <fullName evidence="8">Putative aldouronate transport system substrate-binding protein</fullName>
    </submittedName>
</protein>
<evidence type="ECO:0000313" key="8">
    <source>
        <dbReference type="EMBL" id="SHK01978.1"/>
    </source>
</evidence>
<reference evidence="8 9" key="1">
    <citation type="submission" date="2016-11" db="EMBL/GenBank/DDBJ databases">
        <authorList>
            <person name="Jaros S."/>
            <person name="Januszkiewicz K."/>
            <person name="Wedrychowicz H."/>
        </authorList>
    </citation>
    <scope>NUCLEOTIDE SEQUENCE [LARGE SCALE GENOMIC DNA]</scope>
    <source>
        <strain evidence="8 9">DSM 15929</strain>
    </source>
</reference>
<dbReference type="Gene3D" id="3.40.190.10">
    <property type="entry name" value="Periplasmic binding protein-like II"/>
    <property type="match status" value="2"/>
</dbReference>
<evidence type="ECO:0000256" key="2">
    <source>
        <dbReference type="ARBA" id="ARBA00022729"/>
    </source>
</evidence>
<keyword evidence="2 7" id="KW-0732">Signal</keyword>
<gene>
    <name evidence="8" type="ORF">SAMN02745136_01558</name>
</gene>
<dbReference type="InterPro" id="IPR050490">
    <property type="entry name" value="Bact_solute-bd_prot1"/>
</dbReference>
<dbReference type="AlphaFoldDB" id="A0A1M6P238"/>
<dbReference type="PANTHER" id="PTHR43649">
    <property type="entry name" value="ARABINOSE-BINDING PROTEIN-RELATED"/>
    <property type="match status" value="1"/>
</dbReference>
<feature type="region of interest" description="Disordered" evidence="6">
    <location>
        <begin position="30"/>
        <end position="57"/>
    </location>
</feature>
<evidence type="ECO:0000256" key="3">
    <source>
        <dbReference type="ARBA" id="ARBA00023136"/>
    </source>
</evidence>
<keyword evidence="5" id="KW-0449">Lipoprotein</keyword>
<feature type="signal peptide" evidence="7">
    <location>
        <begin position="1"/>
        <end position="23"/>
    </location>
</feature>
<dbReference type="EMBL" id="FRAC01000008">
    <property type="protein sequence ID" value="SHK01978.1"/>
    <property type="molecule type" value="Genomic_DNA"/>
</dbReference>